<dbReference type="Proteomes" id="UP001189429">
    <property type="component" value="Unassembled WGS sequence"/>
</dbReference>
<organism evidence="2 3">
    <name type="scientific">Prorocentrum cordatum</name>
    <dbReference type="NCBI Taxonomy" id="2364126"/>
    <lineage>
        <taxon>Eukaryota</taxon>
        <taxon>Sar</taxon>
        <taxon>Alveolata</taxon>
        <taxon>Dinophyceae</taxon>
        <taxon>Prorocentrales</taxon>
        <taxon>Prorocentraceae</taxon>
        <taxon>Prorocentrum</taxon>
    </lineage>
</organism>
<name>A0ABN9YJM4_9DINO</name>
<feature type="region of interest" description="Disordered" evidence="1">
    <location>
        <begin position="34"/>
        <end position="114"/>
    </location>
</feature>
<feature type="compositionally biased region" description="Basic and acidic residues" evidence="1">
    <location>
        <begin position="56"/>
        <end position="67"/>
    </location>
</feature>
<gene>
    <name evidence="2" type="ORF">PCOR1329_LOCUS85849</name>
</gene>
<accession>A0ABN9YJM4</accession>
<evidence type="ECO:0000256" key="1">
    <source>
        <dbReference type="SAM" id="MobiDB-lite"/>
    </source>
</evidence>
<evidence type="ECO:0000313" key="3">
    <source>
        <dbReference type="Proteomes" id="UP001189429"/>
    </source>
</evidence>
<comment type="caution">
    <text evidence="2">The sequence shown here is derived from an EMBL/GenBank/DDBJ whole genome shotgun (WGS) entry which is preliminary data.</text>
</comment>
<reference evidence="2" key="1">
    <citation type="submission" date="2023-10" db="EMBL/GenBank/DDBJ databases">
        <authorList>
            <person name="Chen Y."/>
            <person name="Shah S."/>
            <person name="Dougan E. K."/>
            <person name="Thang M."/>
            <person name="Chan C."/>
        </authorList>
    </citation>
    <scope>NUCLEOTIDE SEQUENCE [LARGE SCALE GENOMIC DNA]</scope>
</reference>
<keyword evidence="3" id="KW-1185">Reference proteome</keyword>
<evidence type="ECO:0000313" key="2">
    <source>
        <dbReference type="EMBL" id="CAK0912237.1"/>
    </source>
</evidence>
<protein>
    <submittedName>
        <fullName evidence="2">Uncharacterized protein</fullName>
    </submittedName>
</protein>
<dbReference type="EMBL" id="CAUYUJ010022724">
    <property type="protein sequence ID" value="CAK0912237.1"/>
    <property type="molecule type" value="Genomic_DNA"/>
</dbReference>
<proteinExistence type="predicted"/>
<feature type="compositionally biased region" description="Basic residues" evidence="1">
    <location>
        <begin position="102"/>
        <end position="114"/>
    </location>
</feature>
<sequence>MEDVDGCSIETGREDVETLDGAEDVASCAVKAKREDVATDNGAEDTAGRANDVTEDLQRAAAGREDTFPELGSSSAGHQGCDGQRNGKEHGDGSQVFPIFAHPRRQANNKSSHL</sequence>